<dbReference type="Proteomes" id="UP000231487">
    <property type="component" value="Unassembled WGS sequence"/>
</dbReference>
<evidence type="ECO:0000313" key="2">
    <source>
        <dbReference type="Proteomes" id="UP000231487"/>
    </source>
</evidence>
<evidence type="ECO:0000313" key="1">
    <source>
        <dbReference type="EMBL" id="PJA33569.1"/>
    </source>
</evidence>
<gene>
    <name evidence="1" type="ORF">CO184_01565</name>
</gene>
<accession>A0A2M7WU81</accession>
<dbReference type="EMBL" id="PFXE01000030">
    <property type="protein sequence ID" value="PJA33569.1"/>
    <property type="molecule type" value="Genomic_DNA"/>
</dbReference>
<sequence>MNNNLKIIQNTFRPIKPLEGKSNYKRYFRIEKDGSVKERIFLNVPDISLREEIICKHYLSFLVRNFIQNPVGINFTARDDPWDFGVELSNGLLFNVEITSVADNQWLHEITSVADNQWLHEKMKREEEFEKIVVREVVPLRKLKKIHLWFGGEKLQQAIKKAEKESIKAREQITNPFYDEQGRIYISDSKDEPKSLSDLIIESIEKKICKNHNNIENTILIIDNRTSRFEIEDYRKAISKLESEAKLTNVNFPEVYFYTGYYSDNDGNNAEYSFAPIKLPPKKWGQLRRKVESNDIVLNESGIAYS</sequence>
<protein>
    <submittedName>
        <fullName evidence="1">Uncharacterized protein</fullName>
    </submittedName>
</protein>
<comment type="caution">
    <text evidence="1">The sequence shown here is derived from an EMBL/GenBank/DDBJ whole genome shotgun (WGS) entry which is preliminary data.</text>
</comment>
<reference evidence="2" key="1">
    <citation type="submission" date="2017-09" db="EMBL/GenBank/DDBJ databases">
        <title>Depth-based differentiation of microbial function through sediment-hosted aquifers and enrichment of novel symbionts in the deep terrestrial subsurface.</title>
        <authorList>
            <person name="Probst A.J."/>
            <person name="Ladd B."/>
            <person name="Jarett J.K."/>
            <person name="Geller-Mcgrath D.E."/>
            <person name="Sieber C.M.K."/>
            <person name="Emerson J.B."/>
            <person name="Anantharaman K."/>
            <person name="Thomas B.C."/>
            <person name="Malmstrom R."/>
            <person name="Stieglmeier M."/>
            <person name="Klingl A."/>
            <person name="Woyke T."/>
            <person name="Ryan C.M."/>
            <person name="Banfield J.F."/>
        </authorList>
    </citation>
    <scope>NUCLEOTIDE SEQUENCE [LARGE SCALE GENOMIC DNA]</scope>
</reference>
<proteinExistence type="predicted"/>
<dbReference type="AlphaFoldDB" id="A0A2M7WU81"/>
<name>A0A2M7WU81_9BACT</name>
<organism evidence="1 2">
    <name type="scientific">Candidatus Zambryskibacteria bacterium CG_4_9_14_3_um_filter_40_16</name>
    <dbReference type="NCBI Taxonomy" id="1975111"/>
    <lineage>
        <taxon>Bacteria</taxon>
        <taxon>Candidatus Zambryskiibacteriota</taxon>
    </lineage>
</organism>